<dbReference type="InterPro" id="IPR032675">
    <property type="entry name" value="LRR_dom_sf"/>
</dbReference>
<proteinExistence type="predicted"/>
<sequence length="469" mass="52325">MDNEVPLPPPRRIRHRSPSRLSPAGSVASSFRKSRRLSRFDDRSSQPSSDPALFSSDDIPASGLENYHAPVAGAGRKRRYRGTWWGEQVADPKRKRADFKEKRHVDSGVWMGSDESIAESSLPSEDASNWGEDLLKTVLDPRAPSKVANAPSLVKPSDIASVPVQPRPVVLQGPVETEEHKYAKAVINECLEKGDDSVDLGEIFDLKDLKVLSLRNNKLTRIPEAIRKLTALQVLNVSMNRLHELPWDLLWLLQQGELKHFTAHPNPFPSIDESGPVEWHCQFDKSNDEDKDGEIDEADAPEVTPVPIFSDYEGTPPNDAWTPIHVATGPVTRLDMEGRPLEPNTPFNTPSTSSQPASRAPSLREVSLRAISKLPGIDQLTDLELDEFPALVIPLISLARQARQDGAQHCSICQREFIVPRARWTEWWDCTPHENGMKRPRGSGEMLRPLPFKRVGCSWACVPGGQFVE</sequence>
<dbReference type="Proteomes" id="UP000186955">
    <property type="component" value="Unassembled WGS sequence"/>
</dbReference>
<evidence type="ECO:0000313" key="4">
    <source>
        <dbReference type="EMBL" id="OKP14688.1"/>
    </source>
</evidence>
<dbReference type="SUPFAM" id="SSF52075">
    <property type="entry name" value="Outer arm dynein light chain 1"/>
    <property type="match status" value="1"/>
</dbReference>
<organism evidence="4 5">
    <name type="scientific">Penicillium subrubescens</name>
    <dbReference type="NCBI Taxonomy" id="1316194"/>
    <lineage>
        <taxon>Eukaryota</taxon>
        <taxon>Fungi</taxon>
        <taxon>Dikarya</taxon>
        <taxon>Ascomycota</taxon>
        <taxon>Pezizomycotina</taxon>
        <taxon>Eurotiomycetes</taxon>
        <taxon>Eurotiomycetidae</taxon>
        <taxon>Eurotiales</taxon>
        <taxon>Aspergillaceae</taxon>
        <taxon>Penicillium</taxon>
    </lineage>
</organism>
<dbReference type="STRING" id="1316194.A0A1Q5UQD3"/>
<evidence type="ECO:0000313" key="5">
    <source>
        <dbReference type="Proteomes" id="UP000186955"/>
    </source>
</evidence>
<gene>
    <name evidence="4" type="ORF">PENSUB_11446</name>
</gene>
<keyword evidence="2" id="KW-0677">Repeat</keyword>
<dbReference type="InterPro" id="IPR003591">
    <property type="entry name" value="Leu-rich_rpt_typical-subtyp"/>
</dbReference>
<feature type="region of interest" description="Disordered" evidence="3">
    <location>
        <begin position="1"/>
        <end position="70"/>
    </location>
</feature>
<dbReference type="SMART" id="SM00369">
    <property type="entry name" value="LRR_TYP"/>
    <property type="match status" value="2"/>
</dbReference>
<dbReference type="InterPro" id="IPR001611">
    <property type="entry name" value="Leu-rich_rpt"/>
</dbReference>
<keyword evidence="5" id="KW-1185">Reference proteome</keyword>
<evidence type="ECO:0000256" key="1">
    <source>
        <dbReference type="ARBA" id="ARBA00022614"/>
    </source>
</evidence>
<keyword evidence="1" id="KW-0433">Leucine-rich repeat</keyword>
<evidence type="ECO:0000256" key="2">
    <source>
        <dbReference type="ARBA" id="ARBA00022737"/>
    </source>
</evidence>
<dbReference type="AlphaFoldDB" id="A0A1Q5UQD3"/>
<reference evidence="4 5" key="1">
    <citation type="submission" date="2016-10" db="EMBL/GenBank/DDBJ databases">
        <title>Genome sequence of the ascomycete fungus Penicillium subrubescens.</title>
        <authorList>
            <person name="De Vries R.P."/>
            <person name="Peng M."/>
            <person name="Dilokpimol A."/>
            <person name="Hilden K."/>
            <person name="Makela M.R."/>
            <person name="Grigoriev I."/>
            <person name="Riley R."/>
            <person name="Granchi Z."/>
        </authorList>
    </citation>
    <scope>NUCLEOTIDE SEQUENCE [LARGE SCALE GENOMIC DNA]</scope>
    <source>
        <strain evidence="4 5">CBS 132785</strain>
    </source>
</reference>
<protein>
    <submittedName>
        <fullName evidence="4">Uncharacterized protein</fullName>
    </submittedName>
</protein>
<dbReference type="EMBL" id="MNBE01000071">
    <property type="protein sequence ID" value="OKP14688.1"/>
    <property type="molecule type" value="Genomic_DNA"/>
</dbReference>
<dbReference type="Pfam" id="PF13855">
    <property type="entry name" value="LRR_8"/>
    <property type="match status" value="1"/>
</dbReference>
<evidence type="ECO:0000256" key="3">
    <source>
        <dbReference type="SAM" id="MobiDB-lite"/>
    </source>
</evidence>
<feature type="compositionally biased region" description="Polar residues" evidence="3">
    <location>
        <begin position="345"/>
        <end position="357"/>
    </location>
</feature>
<accession>A0A1Q5UQD3</accession>
<name>A0A1Q5UQD3_9EURO</name>
<dbReference type="Gene3D" id="3.80.10.10">
    <property type="entry name" value="Ribonuclease Inhibitor"/>
    <property type="match status" value="1"/>
</dbReference>
<dbReference type="PROSITE" id="PS51450">
    <property type="entry name" value="LRR"/>
    <property type="match status" value="1"/>
</dbReference>
<feature type="region of interest" description="Disordered" evidence="3">
    <location>
        <begin position="334"/>
        <end position="362"/>
    </location>
</feature>
<feature type="compositionally biased region" description="Pro residues" evidence="3">
    <location>
        <begin position="1"/>
        <end position="10"/>
    </location>
</feature>
<comment type="caution">
    <text evidence="4">The sequence shown here is derived from an EMBL/GenBank/DDBJ whole genome shotgun (WGS) entry which is preliminary data.</text>
</comment>